<evidence type="ECO:0000313" key="5">
    <source>
        <dbReference type="Proteomes" id="UP000018731"/>
    </source>
</evidence>
<dbReference type="InterPro" id="IPR002110">
    <property type="entry name" value="Ankyrin_rpt"/>
</dbReference>
<dbReference type="GO" id="GO:0003723">
    <property type="term" value="F:RNA binding"/>
    <property type="evidence" value="ECO:0007669"/>
    <property type="project" value="TreeGrafter"/>
</dbReference>
<dbReference type="AlphaFoldDB" id="V8CBZ6"/>
<evidence type="ECO:0000256" key="2">
    <source>
        <dbReference type="ARBA" id="ARBA00023043"/>
    </source>
</evidence>
<dbReference type="PROSITE" id="PS50297">
    <property type="entry name" value="ANK_REP_REGION"/>
    <property type="match status" value="1"/>
</dbReference>
<feature type="repeat" description="ANK" evidence="3">
    <location>
        <begin position="108"/>
        <end position="140"/>
    </location>
</feature>
<keyword evidence="2 3" id="KW-0040">ANK repeat</keyword>
<dbReference type="Proteomes" id="UP000018731">
    <property type="component" value="Unassembled WGS sequence"/>
</dbReference>
<dbReference type="HOGENOM" id="CLU_1330413_0_0_7"/>
<dbReference type="eggNOG" id="COG0666">
    <property type="taxonomic scope" value="Bacteria"/>
</dbReference>
<keyword evidence="5" id="KW-1185">Reference proteome</keyword>
<dbReference type="SMART" id="SM00248">
    <property type="entry name" value="ANK"/>
    <property type="match status" value="3"/>
</dbReference>
<dbReference type="STRING" id="1357400.HMPREF2086_00223"/>
<dbReference type="Pfam" id="PF12796">
    <property type="entry name" value="Ank_2"/>
    <property type="match status" value="1"/>
</dbReference>
<dbReference type="RefSeq" id="WP_023926891.1">
    <property type="nucleotide sequence ID" value="NZ_KI669454.1"/>
</dbReference>
<dbReference type="PANTHER" id="PTHR24141:SF1">
    <property type="entry name" value="2-5A-DEPENDENT RIBONUCLEASE"/>
    <property type="match status" value="1"/>
</dbReference>
<dbReference type="Gene3D" id="1.25.40.20">
    <property type="entry name" value="Ankyrin repeat-containing domain"/>
    <property type="match status" value="1"/>
</dbReference>
<evidence type="ECO:0000313" key="4">
    <source>
        <dbReference type="EMBL" id="ETD24889.1"/>
    </source>
</evidence>
<dbReference type="GO" id="GO:0004540">
    <property type="term" value="F:RNA nuclease activity"/>
    <property type="evidence" value="ECO:0007669"/>
    <property type="project" value="TreeGrafter"/>
</dbReference>
<evidence type="ECO:0000256" key="3">
    <source>
        <dbReference type="PROSITE-ProRule" id="PRU00023"/>
    </source>
</evidence>
<organism evidence="4 5">
    <name type="scientific">Helicobacter macacae MIT 99-5501</name>
    <dbReference type="NCBI Taxonomy" id="1357400"/>
    <lineage>
        <taxon>Bacteria</taxon>
        <taxon>Pseudomonadati</taxon>
        <taxon>Campylobacterota</taxon>
        <taxon>Epsilonproteobacteria</taxon>
        <taxon>Campylobacterales</taxon>
        <taxon>Helicobacteraceae</taxon>
        <taxon>Helicobacter</taxon>
    </lineage>
</organism>
<keyword evidence="1" id="KW-0677">Repeat</keyword>
<dbReference type="PATRIC" id="fig|1357400.3.peg.319"/>
<evidence type="ECO:0000256" key="1">
    <source>
        <dbReference type="ARBA" id="ARBA00022737"/>
    </source>
</evidence>
<comment type="caution">
    <text evidence="4">The sequence shown here is derived from an EMBL/GenBank/DDBJ whole genome shotgun (WGS) entry which is preliminary data.</text>
</comment>
<reference evidence="4 5" key="1">
    <citation type="journal article" date="2014" name="Genome Announc.">
        <title>Draft genome sequences of six enterohepatic helicobacter species isolated from humans and one from rhesus macaques.</title>
        <authorList>
            <person name="Shen Z."/>
            <person name="Sheh A."/>
            <person name="Young S.K."/>
            <person name="Abouelliel A."/>
            <person name="Ward D.V."/>
            <person name="Earl A.M."/>
            <person name="Fox J.G."/>
        </authorList>
    </citation>
    <scope>NUCLEOTIDE SEQUENCE [LARGE SCALE GENOMIC DNA]</scope>
    <source>
        <strain evidence="4 5">MIT 99-5501</strain>
    </source>
</reference>
<proteinExistence type="predicted"/>
<dbReference type="PROSITE" id="PS50088">
    <property type="entry name" value="ANK_REPEAT"/>
    <property type="match status" value="1"/>
</dbReference>
<dbReference type="EMBL" id="AZJI01000001">
    <property type="protein sequence ID" value="ETD24889.1"/>
    <property type="molecule type" value="Genomic_DNA"/>
</dbReference>
<dbReference type="InterPro" id="IPR036770">
    <property type="entry name" value="Ankyrin_rpt-contain_sf"/>
</dbReference>
<protein>
    <submittedName>
        <fullName evidence="4">Uncharacterized protein</fullName>
    </submittedName>
</protein>
<dbReference type="GO" id="GO:0006396">
    <property type="term" value="P:RNA processing"/>
    <property type="evidence" value="ECO:0007669"/>
    <property type="project" value="TreeGrafter"/>
</dbReference>
<dbReference type="OrthoDB" id="5325400at2"/>
<dbReference type="PANTHER" id="PTHR24141">
    <property type="entry name" value="2-5A-DEPENDENT RIBONUCLEASE"/>
    <property type="match status" value="1"/>
</dbReference>
<name>V8CBZ6_9HELI</name>
<accession>V8CBZ6</accession>
<sequence>MKQDFYENLKNALCNSDINFLRTHRDKYDINHCFADEDNDSLLLYAMSDKGSSAYKYLLENGADIGHINALGEGIWHSVAFCDEISRVELLLSLYPHSLHSINHQNKEGLTPLHYAIMFGNVNVAMRYVDIGADVFVADSEGCEALHFACLFAFANHIDNLRLAKKLIEKGSNPLSKTKKGNYPLALAINNDLTEVAKYLYAIVYG</sequence>
<gene>
    <name evidence="4" type="ORF">HMPREF2086_00223</name>
</gene>
<dbReference type="SUPFAM" id="SSF48403">
    <property type="entry name" value="Ankyrin repeat"/>
    <property type="match status" value="1"/>
</dbReference>